<feature type="compositionally biased region" description="Pro residues" evidence="5">
    <location>
        <begin position="757"/>
        <end position="766"/>
    </location>
</feature>
<keyword evidence="6" id="KW-0812">Transmembrane</keyword>
<dbReference type="Gene3D" id="3.40.390.10">
    <property type="entry name" value="Collagenase (Catalytic Domain)"/>
    <property type="match status" value="1"/>
</dbReference>
<dbReference type="GO" id="GO:0006508">
    <property type="term" value="P:proteolysis"/>
    <property type="evidence" value="ECO:0007669"/>
    <property type="project" value="InterPro"/>
</dbReference>
<comment type="caution">
    <text evidence="4">Lacks conserved residue(s) required for the propagation of feature annotation.</text>
</comment>
<feature type="binding site" evidence="4">
    <location>
        <position position="430"/>
    </location>
    <ligand>
        <name>Zn(2+)</name>
        <dbReference type="ChEBI" id="CHEBI:29105"/>
        <note>catalytic</note>
    </ligand>
</feature>
<dbReference type="SMART" id="SM00050">
    <property type="entry name" value="DISIN"/>
    <property type="match status" value="1"/>
</dbReference>
<reference evidence="8" key="1">
    <citation type="submission" date="2022-12" db="EMBL/GenBank/DDBJ databases">
        <authorList>
            <person name="Petersen C."/>
        </authorList>
    </citation>
    <scope>NUCLEOTIDE SEQUENCE</scope>
    <source>
        <strain evidence="8">IBT 21472</strain>
    </source>
</reference>
<feature type="signal peptide" evidence="7">
    <location>
        <begin position="1"/>
        <end position="23"/>
    </location>
</feature>
<dbReference type="FunFam" id="4.10.70.10:FF:000003">
    <property type="entry name" value="Disintegrin and metalloproteinase domain-containing protein 17"/>
    <property type="match status" value="1"/>
</dbReference>
<feature type="transmembrane region" description="Helical" evidence="6">
    <location>
        <begin position="711"/>
        <end position="732"/>
    </location>
</feature>
<feature type="region of interest" description="Disordered" evidence="5">
    <location>
        <begin position="749"/>
        <end position="786"/>
    </location>
</feature>
<dbReference type="InterPro" id="IPR024079">
    <property type="entry name" value="MetalloPept_cat_dom_sf"/>
</dbReference>
<keyword evidence="6" id="KW-0472">Membrane</keyword>
<dbReference type="PANTHER" id="PTHR11905">
    <property type="entry name" value="ADAM A DISINTEGRIN AND METALLOPROTEASE DOMAIN"/>
    <property type="match status" value="1"/>
</dbReference>
<dbReference type="InterPro" id="IPR001590">
    <property type="entry name" value="Peptidase_M12B"/>
</dbReference>
<dbReference type="PANTHER" id="PTHR11905:SF159">
    <property type="entry name" value="ADAM METALLOPROTEASE"/>
    <property type="match status" value="1"/>
</dbReference>
<dbReference type="CDD" id="cd04271">
    <property type="entry name" value="ZnMc_ADAM_fungal"/>
    <property type="match status" value="1"/>
</dbReference>
<feature type="active site" evidence="4">
    <location>
        <position position="431"/>
    </location>
</feature>
<gene>
    <name evidence="8" type="ORF">N7476_003006</name>
</gene>
<sequence>MRLSQTLLPLLGAVSTLFSQVQARSQASQAIRQITPIDDPVVRTSSHRIDHLSHFDLTFELNRDAQRIKLELEPNHDILADDAYVQYMRPDGTLGEGEPIQRHEHKVFRGRALVGSGKGRWTPVGWARITIRRDGPEPLFEGAFSIGDDKHHIELQSTYLGKKRDIDIDIEHRVREYMVVYRDSDMIRFQHSELKRSLSESSGCSADKLDFNADLSKSIFPFGIDQPDARWGYTSLNSMFGLSKRQSDTGGLSGNTGGVNLKSTIGDSSGCPKTKKVALIGVATDCMMTDYFQSTNSTPKAAAKDFVINMVNTASSLYESSFNVSIGLRNLTVNDYQCPTTANEATPWNIDCNGGNITWRLNEFSKWRGDHSDNNAYWTLLTGCPTDSEVGVSWMGRLCTTGVTSDGSNSVSGANVVVGNQGTTWQIFAHETGHTFGAVHDCDSQTCTQGLEASSQCCPLTSSTCNADAKYIMNPYAESDMTTFSPCTVGNICSAIGRNSITSSCLSDNKGVVTITGSQCGNGIVEAGEDCDCGGTEGCGDNSCCDATTCKFKNNAVCDDSNDSCCTSCQYASADTVCRASTGQCDIEEKCTGNSSSCPDDKYEKDGTSCGSSKGLACASGQCTSRDYQCRTVMGSLLNSNDTWACENTNEPSCSLVCGASEVAQEYGSSTCIKMNQNYLDGTPCDSGGKCKSGQCQGSSALGWIRQHKNIVIGVCVGVGSLIILALLFCLVNRCKMARNRRRMAKARPYNGYRGPMPGPRPPPMQQWPGYSNGGYPPPAQPPRYA</sequence>
<evidence type="ECO:0000313" key="8">
    <source>
        <dbReference type="EMBL" id="KAJ5324406.1"/>
    </source>
</evidence>
<dbReference type="GO" id="GO:0004222">
    <property type="term" value="F:metalloendopeptidase activity"/>
    <property type="evidence" value="ECO:0007669"/>
    <property type="project" value="InterPro"/>
</dbReference>
<feature type="compositionally biased region" description="Pro residues" evidence="5">
    <location>
        <begin position="776"/>
        <end position="786"/>
    </location>
</feature>
<evidence type="ECO:0000256" key="5">
    <source>
        <dbReference type="SAM" id="MobiDB-lite"/>
    </source>
</evidence>
<keyword evidence="6" id="KW-1133">Transmembrane helix</keyword>
<feature type="binding site" evidence="4">
    <location>
        <position position="434"/>
    </location>
    <ligand>
        <name>Zn(2+)</name>
        <dbReference type="ChEBI" id="CHEBI:29105"/>
        <note>catalytic</note>
    </ligand>
</feature>
<keyword evidence="4" id="KW-0479">Metal-binding</keyword>
<evidence type="ECO:0000256" key="2">
    <source>
        <dbReference type="ARBA" id="ARBA00056552"/>
    </source>
</evidence>
<evidence type="ECO:0000256" key="1">
    <source>
        <dbReference type="ARBA" id="ARBA00023157"/>
    </source>
</evidence>
<evidence type="ECO:0000256" key="7">
    <source>
        <dbReference type="SAM" id="SignalP"/>
    </source>
</evidence>
<name>A0A9W9LDC0_9EURO</name>
<proteinExistence type="predicted"/>
<dbReference type="Proteomes" id="UP001147746">
    <property type="component" value="Unassembled WGS sequence"/>
</dbReference>
<dbReference type="InterPro" id="IPR034028">
    <property type="entry name" value="ZnMc_ADAM_fungal"/>
</dbReference>
<dbReference type="Pfam" id="PF13688">
    <property type="entry name" value="Reprolysin_5"/>
    <property type="match status" value="1"/>
</dbReference>
<comment type="function">
    <text evidence="2">Probable zinc protease.</text>
</comment>
<feature type="binding site" evidence="4">
    <location>
        <position position="440"/>
    </location>
    <ligand>
        <name>Zn(2+)</name>
        <dbReference type="ChEBI" id="CHEBI:29105"/>
        <note>catalytic</note>
    </ligand>
</feature>
<dbReference type="SUPFAM" id="SSF57552">
    <property type="entry name" value="Blood coagulation inhibitor (disintegrin)"/>
    <property type="match status" value="1"/>
</dbReference>
<protein>
    <recommendedName>
        <fullName evidence="3">Disintegrin and metalloproteinase domain-containing protein B</fullName>
    </recommendedName>
</protein>
<keyword evidence="9" id="KW-1185">Reference proteome</keyword>
<organism evidence="8 9">
    <name type="scientific">Penicillium atrosanguineum</name>
    <dbReference type="NCBI Taxonomy" id="1132637"/>
    <lineage>
        <taxon>Eukaryota</taxon>
        <taxon>Fungi</taxon>
        <taxon>Dikarya</taxon>
        <taxon>Ascomycota</taxon>
        <taxon>Pezizomycotina</taxon>
        <taxon>Eurotiomycetes</taxon>
        <taxon>Eurotiomycetidae</taxon>
        <taxon>Eurotiales</taxon>
        <taxon>Aspergillaceae</taxon>
        <taxon>Penicillium</taxon>
    </lineage>
</organism>
<evidence type="ECO:0000256" key="6">
    <source>
        <dbReference type="SAM" id="Phobius"/>
    </source>
</evidence>
<keyword evidence="4" id="KW-0862">Zinc</keyword>
<keyword evidence="7" id="KW-0732">Signal</keyword>
<dbReference type="PROSITE" id="PS50215">
    <property type="entry name" value="ADAM_MEPRO"/>
    <property type="match status" value="1"/>
</dbReference>
<dbReference type="Gene3D" id="4.10.70.10">
    <property type="entry name" value="Disintegrin domain"/>
    <property type="match status" value="1"/>
</dbReference>
<keyword evidence="1" id="KW-1015">Disulfide bond</keyword>
<dbReference type="InterPro" id="IPR001762">
    <property type="entry name" value="Disintegrin_dom"/>
</dbReference>
<dbReference type="InterPro" id="IPR036436">
    <property type="entry name" value="Disintegrin_dom_sf"/>
</dbReference>
<reference evidence="8" key="2">
    <citation type="journal article" date="2023" name="IMA Fungus">
        <title>Comparative genomic study of the Penicillium genus elucidates a diverse pangenome and 15 lateral gene transfer events.</title>
        <authorList>
            <person name="Petersen C."/>
            <person name="Sorensen T."/>
            <person name="Nielsen M.R."/>
            <person name="Sondergaard T.E."/>
            <person name="Sorensen J.L."/>
            <person name="Fitzpatrick D.A."/>
            <person name="Frisvad J.C."/>
            <person name="Nielsen K.L."/>
        </authorList>
    </citation>
    <scope>NUCLEOTIDE SEQUENCE</scope>
    <source>
        <strain evidence="8">IBT 21472</strain>
    </source>
</reference>
<dbReference type="SUPFAM" id="SSF55486">
    <property type="entry name" value="Metalloproteases ('zincins'), catalytic domain"/>
    <property type="match status" value="1"/>
</dbReference>
<dbReference type="Pfam" id="PF00200">
    <property type="entry name" value="Disintegrin"/>
    <property type="match status" value="1"/>
</dbReference>
<evidence type="ECO:0000313" key="9">
    <source>
        <dbReference type="Proteomes" id="UP001147746"/>
    </source>
</evidence>
<dbReference type="AlphaFoldDB" id="A0A9W9LDC0"/>
<comment type="caution">
    <text evidence="8">The sequence shown here is derived from an EMBL/GenBank/DDBJ whole genome shotgun (WGS) entry which is preliminary data.</text>
</comment>
<evidence type="ECO:0000256" key="3">
    <source>
        <dbReference type="ARBA" id="ARBA00074021"/>
    </source>
</evidence>
<feature type="chain" id="PRO_5041194858" description="Disintegrin and metalloproteinase domain-containing protein B" evidence="7">
    <location>
        <begin position="24"/>
        <end position="786"/>
    </location>
</feature>
<dbReference type="EMBL" id="JAPZBO010000002">
    <property type="protein sequence ID" value="KAJ5324406.1"/>
    <property type="molecule type" value="Genomic_DNA"/>
</dbReference>
<evidence type="ECO:0000256" key="4">
    <source>
        <dbReference type="PROSITE-ProRule" id="PRU00276"/>
    </source>
</evidence>
<accession>A0A9W9LDC0</accession>
<dbReference type="PROSITE" id="PS50214">
    <property type="entry name" value="DISINTEGRIN_2"/>
    <property type="match status" value="1"/>
</dbReference>
<dbReference type="GO" id="GO:0046872">
    <property type="term" value="F:metal ion binding"/>
    <property type="evidence" value="ECO:0007669"/>
    <property type="project" value="UniProtKB-KW"/>
</dbReference>